<accession>A0A517LGN8</accession>
<feature type="region of interest" description="Disordered" evidence="1">
    <location>
        <begin position="194"/>
        <end position="216"/>
    </location>
</feature>
<dbReference type="OrthoDB" id="3981028at2759"/>
<feature type="compositionally biased region" description="Basic and acidic residues" evidence="1">
    <location>
        <begin position="291"/>
        <end position="319"/>
    </location>
</feature>
<dbReference type="EMBL" id="CP042196">
    <property type="protein sequence ID" value="QDS74779.1"/>
    <property type="molecule type" value="Genomic_DNA"/>
</dbReference>
<dbReference type="STRING" id="50376.A0A517LGN8"/>
<evidence type="ECO:0000256" key="1">
    <source>
        <dbReference type="SAM" id="MobiDB-lite"/>
    </source>
</evidence>
<feature type="region of interest" description="Disordered" evidence="1">
    <location>
        <begin position="289"/>
        <end position="365"/>
    </location>
</feature>
<gene>
    <name evidence="3" type="ORF">FKW77_001827</name>
</gene>
<proteinExistence type="predicted"/>
<protein>
    <recommendedName>
        <fullName evidence="5">Peroxin 26</fullName>
    </recommendedName>
</protein>
<evidence type="ECO:0000313" key="4">
    <source>
        <dbReference type="Proteomes" id="UP000316270"/>
    </source>
</evidence>
<dbReference type="Proteomes" id="UP000316270">
    <property type="component" value="Chromosome 12"/>
</dbReference>
<name>A0A517LGN8_9PEZI</name>
<feature type="compositionally biased region" description="Polar residues" evidence="1">
    <location>
        <begin position="324"/>
        <end position="333"/>
    </location>
</feature>
<feature type="compositionally biased region" description="Polar residues" evidence="1">
    <location>
        <begin position="194"/>
        <end position="215"/>
    </location>
</feature>
<keyword evidence="2" id="KW-0472">Membrane</keyword>
<evidence type="ECO:0000313" key="3">
    <source>
        <dbReference type="EMBL" id="QDS74779.1"/>
    </source>
</evidence>
<keyword evidence="2" id="KW-0812">Transmembrane</keyword>
<feature type="transmembrane region" description="Helical" evidence="2">
    <location>
        <begin position="394"/>
        <end position="411"/>
    </location>
</feature>
<reference evidence="3 4" key="1">
    <citation type="submission" date="2019-07" db="EMBL/GenBank/DDBJ databases">
        <title>Finished genome of Venturia effusa.</title>
        <authorList>
            <person name="Young C.A."/>
            <person name="Cox M.P."/>
            <person name="Ganley A.R.D."/>
            <person name="David W.J."/>
        </authorList>
    </citation>
    <scope>NUCLEOTIDE SEQUENCE [LARGE SCALE GENOMIC DNA]</scope>
    <source>
        <strain evidence="4">albino</strain>
    </source>
</reference>
<keyword evidence="2" id="KW-1133">Transmembrane helix</keyword>
<evidence type="ECO:0000256" key="2">
    <source>
        <dbReference type="SAM" id="Phobius"/>
    </source>
</evidence>
<keyword evidence="4" id="KW-1185">Reference proteome</keyword>
<dbReference type="AlphaFoldDB" id="A0A517LGN8"/>
<organism evidence="3 4">
    <name type="scientific">Venturia effusa</name>
    <dbReference type="NCBI Taxonomy" id="50376"/>
    <lineage>
        <taxon>Eukaryota</taxon>
        <taxon>Fungi</taxon>
        <taxon>Dikarya</taxon>
        <taxon>Ascomycota</taxon>
        <taxon>Pezizomycotina</taxon>
        <taxon>Dothideomycetes</taxon>
        <taxon>Pleosporomycetidae</taxon>
        <taxon>Venturiales</taxon>
        <taxon>Venturiaceae</taxon>
        <taxon>Venturia</taxon>
    </lineage>
</organism>
<evidence type="ECO:0008006" key="5">
    <source>
        <dbReference type="Google" id="ProtNLM"/>
    </source>
</evidence>
<sequence>MSTATTTMPSFHEDHLNGSGFLAASTASLSSSRHQTSHIAKTYRQAAQLFLTRRLPEALSTIEPVITPVSVKDGEQNGHTPLVAPIATASRGTRIKVWSFYLTFINAVVEMGAEEGKHAFGSTRWKQLVNKARDGLIWDEIVRDGYNGNEGSVDADVVINLATLLLTHSPSQNLNQQRLETYLSAMSNPSFDITSHLSSNRLRRTPSSASGTNTPRDLHTSLKLLELYTLHVLPRNQEWDYAREFIMMSEVLDEERKEAFLQALHGLKEEQEEAKTREKELQKQQQIQLEQQRREEEKRRIEEERRKEEEVLRREEAKRAQRPPDSNTGSSNMRPKPTPSRSRADSLGSPPSRRKKEVTRRPPAASLYSRATSFFAAFQTMVQQTAQGLSQNPMAMMRAVLFLLMFALAFGRRDLRDRIKRIIQRAWEKVRGTVGMGVKVSYI</sequence>